<dbReference type="SMART" id="SM00020">
    <property type="entry name" value="Tryp_SPc"/>
    <property type="match status" value="1"/>
</dbReference>
<organism evidence="10">
    <name type="scientific">Heliothis virescens</name>
    <name type="common">Tobacco budworm moth</name>
    <dbReference type="NCBI Taxonomy" id="7102"/>
    <lineage>
        <taxon>Eukaryota</taxon>
        <taxon>Metazoa</taxon>
        <taxon>Ecdysozoa</taxon>
        <taxon>Arthropoda</taxon>
        <taxon>Hexapoda</taxon>
        <taxon>Insecta</taxon>
        <taxon>Pterygota</taxon>
        <taxon>Neoptera</taxon>
        <taxon>Endopterygota</taxon>
        <taxon>Lepidoptera</taxon>
        <taxon>Glossata</taxon>
        <taxon>Ditrysia</taxon>
        <taxon>Noctuoidea</taxon>
        <taxon>Noctuidae</taxon>
        <taxon>Heliothinae</taxon>
        <taxon>Heliothis</taxon>
    </lineage>
</organism>
<keyword evidence="2" id="KW-0800">Toxin</keyword>
<keyword evidence="3" id="KW-1015">Disulfide bond</keyword>
<dbReference type="InterPro" id="IPR009003">
    <property type="entry name" value="Peptidase_S1_PA"/>
</dbReference>
<proteinExistence type="predicted"/>
<comment type="subcellular location">
    <subcellularLocation>
        <location evidence="1">Secreted</location>
        <location evidence="1">Extracellular space</location>
    </subcellularLocation>
</comment>
<keyword evidence="7" id="KW-0720">Serine protease</keyword>
<feature type="domain" description="Peptidase S1" evidence="9">
    <location>
        <begin position="53"/>
        <end position="286"/>
    </location>
</feature>
<feature type="signal peptide" evidence="8">
    <location>
        <begin position="1"/>
        <end position="18"/>
    </location>
</feature>
<name>A0A2A4JHG7_HELVI</name>
<dbReference type="CDD" id="cd00190">
    <property type="entry name" value="Tryp_SPc"/>
    <property type="match status" value="1"/>
</dbReference>
<dbReference type="GO" id="GO:0006508">
    <property type="term" value="P:proteolysis"/>
    <property type="evidence" value="ECO:0007669"/>
    <property type="project" value="UniProtKB-KW"/>
</dbReference>
<keyword evidence="8" id="KW-0732">Signal</keyword>
<sequence>MFLCAIVTCLTFIVTVQSATINSDTITSPVHDYHRRIGIPTAEIIRTNEISKIVGGFVNDVKETPYQVGILVQILSFFQSVCGGSLISSTRVVTAAHCKDDGVFSSQFFTVVLGSNTLFSGGIRIVTNDVVVHPNWQASTISNDIAVVRIERVTFTESIQPIGLPTGSELSLDYVGWTAIASGFGVSSPDSTIRDDQPISSVILSVISNQECQNTFGHFVEPSNICTSGAGGKGTCLGDSGGPLIIHSARRYLIGVISFGSSIGCTMGLPSAYTRVTSDVDWIQSQ</sequence>
<keyword evidence="6" id="KW-1205">Fibrinolytic toxin</keyword>
<keyword evidence="7" id="KW-0378">Hydrolase</keyword>
<gene>
    <name evidence="10" type="ORF">B5V51_2487</name>
</gene>
<dbReference type="SUPFAM" id="SSF50494">
    <property type="entry name" value="Trypsin-like serine proteases"/>
    <property type="match status" value="1"/>
</dbReference>
<dbReference type="PROSITE" id="PS00135">
    <property type="entry name" value="TRYPSIN_SER"/>
    <property type="match status" value="1"/>
</dbReference>
<evidence type="ECO:0000256" key="6">
    <source>
        <dbReference type="ARBA" id="ARBA00084094"/>
    </source>
</evidence>
<evidence type="ECO:0000256" key="7">
    <source>
        <dbReference type="RuleBase" id="RU363034"/>
    </source>
</evidence>
<dbReference type="InterPro" id="IPR001314">
    <property type="entry name" value="Peptidase_S1A"/>
</dbReference>
<evidence type="ECO:0000256" key="2">
    <source>
        <dbReference type="ARBA" id="ARBA00022656"/>
    </source>
</evidence>
<evidence type="ECO:0000259" key="9">
    <source>
        <dbReference type="PROSITE" id="PS50240"/>
    </source>
</evidence>
<dbReference type="Gene3D" id="2.40.10.10">
    <property type="entry name" value="Trypsin-like serine proteases"/>
    <property type="match status" value="2"/>
</dbReference>
<dbReference type="FunFam" id="2.40.10.10:FF:000068">
    <property type="entry name" value="transmembrane protease serine 2"/>
    <property type="match status" value="1"/>
</dbReference>
<dbReference type="InterPro" id="IPR051333">
    <property type="entry name" value="CLIP_Serine_Protease"/>
</dbReference>
<protein>
    <recommendedName>
        <fullName evidence="9">Peptidase S1 domain-containing protein</fullName>
    </recommendedName>
</protein>
<feature type="chain" id="PRO_5012314085" description="Peptidase S1 domain-containing protein" evidence="8">
    <location>
        <begin position="19"/>
        <end position="286"/>
    </location>
</feature>
<dbReference type="InterPro" id="IPR033116">
    <property type="entry name" value="TRYPSIN_SER"/>
</dbReference>
<keyword evidence="7" id="KW-0645">Protease</keyword>
<evidence type="ECO:0000256" key="3">
    <source>
        <dbReference type="ARBA" id="ARBA00023157"/>
    </source>
</evidence>
<dbReference type="PROSITE" id="PS50240">
    <property type="entry name" value="TRYPSIN_DOM"/>
    <property type="match status" value="1"/>
</dbReference>
<evidence type="ECO:0000256" key="4">
    <source>
        <dbReference type="ARBA" id="ARBA00023240"/>
    </source>
</evidence>
<dbReference type="Pfam" id="PF00089">
    <property type="entry name" value="Trypsin"/>
    <property type="match status" value="1"/>
</dbReference>
<keyword evidence="4" id="KW-1199">Hemostasis impairing toxin</keyword>
<dbReference type="GO" id="GO:0005576">
    <property type="term" value="C:extracellular region"/>
    <property type="evidence" value="ECO:0007669"/>
    <property type="project" value="UniProtKB-SubCell"/>
</dbReference>
<dbReference type="STRING" id="7102.A0A2A4JHG7"/>
<comment type="caution">
    <text evidence="10">The sequence shown here is derived from an EMBL/GenBank/DDBJ whole genome shotgun (WGS) entry which is preliminary data.</text>
</comment>
<dbReference type="InterPro" id="IPR043504">
    <property type="entry name" value="Peptidase_S1_PA_chymotrypsin"/>
</dbReference>
<dbReference type="PANTHER" id="PTHR24260:SF136">
    <property type="entry name" value="GH08193P-RELATED"/>
    <property type="match status" value="1"/>
</dbReference>
<comment type="function">
    <text evidence="5">Fibrinolytic activity; shows preferential cleavage of Arg-Gly bonds in all three fibrinogen chains. Contact with the caterpillars causes severe bleeding, due the anticoagulant effect of the protein.</text>
</comment>
<dbReference type="PANTHER" id="PTHR24260">
    <property type="match status" value="1"/>
</dbReference>
<dbReference type="InterPro" id="IPR018114">
    <property type="entry name" value="TRYPSIN_HIS"/>
</dbReference>
<evidence type="ECO:0000256" key="5">
    <source>
        <dbReference type="ARBA" id="ARBA00055534"/>
    </source>
</evidence>
<dbReference type="EMBL" id="NWSH01001552">
    <property type="protein sequence ID" value="PCG70880.1"/>
    <property type="molecule type" value="Genomic_DNA"/>
</dbReference>
<dbReference type="InterPro" id="IPR001254">
    <property type="entry name" value="Trypsin_dom"/>
</dbReference>
<dbReference type="PRINTS" id="PR00722">
    <property type="entry name" value="CHYMOTRYPSIN"/>
</dbReference>
<evidence type="ECO:0000256" key="1">
    <source>
        <dbReference type="ARBA" id="ARBA00004239"/>
    </source>
</evidence>
<evidence type="ECO:0000256" key="8">
    <source>
        <dbReference type="SAM" id="SignalP"/>
    </source>
</evidence>
<accession>A0A2A4JHG7</accession>
<dbReference type="AlphaFoldDB" id="A0A2A4JHG7"/>
<dbReference type="GO" id="GO:0090729">
    <property type="term" value="F:toxin activity"/>
    <property type="evidence" value="ECO:0007669"/>
    <property type="project" value="UniProtKB-KW"/>
</dbReference>
<evidence type="ECO:0000313" key="10">
    <source>
        <dbReference type="EMBL" id="PCG70880.1"/>
    </source>
</evidence>
<reference evidence="10" key="1">
    <citation type="submission" date="2017-09" db="EMBL/GenBank/DDBJ databases">
        <title>Contemporary evolution of a Lepidopteran species, Heliothis virescens, in response to modern agricultural practices.</title>
        <authorList>
            <person name="Fritz M.L."/>
            <person name="Deyonke A.M."/>
            <person name="Papanicolaou A."/>
            <person name="Micinski S."/>
            <person name="Westbrook J."/>
            <person name="Gould F."/>
        </authorList>
    </citation>
    <scope>NUCLEOTIDE SEQUENCE [LARGE SCALE GENOMIC DNA]</scope>
    <source>
        <strain evidence="10">HvINT-</strain>
        <tissue evidence="10">Whole body</tissue>
    </source>
</reference>
<dbReference type="GO" id="GO:0004252">
    <property type="term" value="F:serine-type endopeptidase activity"/>
    <property type="evidence" value="ECO:0007669"/>
    <property type="project" value="InterPro"/>
</dbReference>
<dbReference type="PROSITE" id="PS00134">
    <property type="entry name" value="TRYPSIN_HIS"/>
    <property type="match status" value="1"/>
</dbReference>